<reference evidence="1 2" key="1">
    <citation type="submission" date="2014-03" db="EMBL/GenBank/DDBJ databases">
        <title>Draft genome of the hookworm Oesophagostomum dentatum.</title>
        <authorList>
            <person name="Mitreva M."/>
        </authorList>
    </citation>
    <scope>NUCLEOTIDE SEQUENCE [LARGE SCALE GENOMIC DNA]</scope>
    <source>
        <strain evidence="1 2">OD-Hann</strain>
    </source>
</reference>
<protein>
    <recommendedName>
        <fullName evidence="3">DDE Tnp4 domain-containing protein</fullName>
    </recommendedName>
</protein>
<evidence type="ECO:0008006" key="3">
    <source>
        <dbReference type="Google" id="ProtNLM"/>
    </source>
</evidence>
<evidence type="ECO:0000313" key="1">
    <source>
        <dbReference type="EMBL" id="KHJ93164.1"/>
    </source>
</evidence>
<dbReference type="AlphaFoldDB" id="A0A0B1T7H6"/>
<organism evidence="1 2">
    <name type="scientific">Oesophagostomum dentatum</name>
    <name type="common">Nodular worm</name>
    <dbReference type="NCBI Taxonomy" id="61180"/>
    <lineage>
        <taxon>Eukaryota</taxon>
        <taxon>Metazoa</taxon>
        <taxon>Ecdysozoa</taxon>
        <taxon>Nematoda</taxon>
        <taxon>Chromadorea</taxon>
        <taxon>Rhabditida</taxon>
        <taxon>Rhabditina</taxon>
        <taxon>Rhabditomorpha</taxon>
        <taxon>Strongyloidea</taxon>
        <taxon>Strongylidae</taxon>
        <taxon>Oesophagostomum</taxon>
    </lineage>
</organism>
<accession>A0A0B1T7H6</accession>
<dbReference type="Proteomes" id="UP000053660">
    <property type="component" value="Unassembled WGS sequence"/>
</dbReference>
<proteinExistence type="predicted"/>
<evidence type="ECO:0000313" key="2">
    <source>
        <dbReference type="Proteomes" id="UP000053660"/>
    </source>
</evidence>
<sequence>MSAQSLQQLLRSLETLQDAVREAIPSLGHGRLYVRPEHANVLDSDYSMTASSDEDLRGSSTSLGCCLMNLRTSPPLDDIPEDNICGKQTVSDIVEEVTEAIIAELHDDAFPGITREWMERNARKTQERARRMIESTLGILLQKFRILMGCLIVDPKRARRIVTSLLILHNLLPRRRDLVSGVERYRPAPNASYDPVLEERQEGGSTAAKIARSRLTQYYVDKYGSA</sequence>
<name>A0A0B1T7H6_OESDE</name>
<dbReference type="OrthoDB" id="2668416at2759"/>
<gene>
    <name evidence="1" type="ORF">OESDEN_06928</name>
</gene>
<dbReference type="EMBL" id="KN550913">
    <property type="protein sequence ID" value="KHJ93164.1"/>
    <property type="molecule type" value="Genomic_DNA"/>
</dbReference>
<keyword evidence="2" id="KW-1185">Reference proteome</keyword>